<feature type="region of interest" description="Disordered" evidence="1">
    <location>
        <begin position="1"/>
        <end position="99"/>
    </location>
</feature>
<reference evidence="2 3" key="1">
    <citation type="journal article" date="2023" name="Life. Sci Alliance">
        <title>Evolutionary insights into 3D genome organization and epigenetic landscape of Vigna mungo.</title>
        <authorList>
            <person name="Junaid A."/>
            <person name="Singh B."/>
            <person name="Bhatia S."/>
        </authorList>
    </citation>
    <scope>NUCLEOTIDE SEQUENCE [LARGE SCALE GENOMIC DNA]</scope>
    <source>
        <strain evidence="2">Urdbean</strain>
    </source>
</reference>
<keyword evidence="3" id="KW-1185">Reference proteome</keyword>
<evidence type="ECO:0000313" key="2">
    <source>
        <dbReference type="EMBL" id="WVZ15034.1"/>
    </source>
</evidence>
<organism evidence="2 3">
    <name type="scientific">Vigna mungo</name>
    <name type="common">Black gram</name>
    <name type="synonym">Phaseolus mungo</name>
    <dbReference type="NCBI Taxonomy" id="3915"/>
    <lineage>
        <taxon>Eukaryota</taxon>
        <taxon>Viridiplantae</taxon>
        <taxon>Streptophyta</taxon>
        <taxon>Embryophyta</taxon>
        <taxon>Tracheophyta</taxon>
        <taxon>Spermatophyta</taxon>
        <taxon>Magnoliopsida</taxon>
        <taxon>eudicotyledons</taxon>
        <taxon>Gunneridae</taxon>
        <taxon>Pentapetalae</taxon>
        <taxon>rosids</taxon>
        <taxon>fabids</taxon>
        <taxon>Fabales</taxon>
        <taxon>Fabaceae</taxon>
        <taxon>Papilionoideae</taxon>
        <taxon>50 kb inversion clade</taxon>
        <taxon>NPAAA clade</taxon>
        <taxon>indigoferoid/millettioid clade</taxon>
        <taxon>Phaseoleae</taxon>
        <taxon>Vigna</taxon>
    </lineage>
</organism>
<sequence length="130" mass="14129">MQRFAFSLVRARVDHHPSHRKPHLEALSTAPAANAPPESTLGSRSPLPTTPSPPEPLPAEEKTSPFRRAYTTADNASHRKQRDRASSTTSHAAGAVSSHSAELLCPLHHRAAMLPRNSPCRSNLTSPRHP</sequence>
<feature type="compositionally biased region" description="Low complexity" evidence="1">
    <location>
        <begin position="86"/>
        <end position="99"/>
    </location>
</feature>
<evidence type="ECO:0000256" key="1">
    <source>
        <dbReference type="SAM" id="MobiDB-lite"/>
    </source>
</evidence>
<dbReference type="EMBL" id="CP144697">
    <property type="protein sequence ID" value="WVZ15034.1"/>
    <property type="molecule type" value="Genomic_DNA"/>
</dbReference>
<accession>A0AAQ3S460</accession>
<name>A0AAQ3S460_VIGMU</name>
<evidence type="ECO:0000313" key="3">
    <source>
        <dbReference type="Proteomes" id="UP001374535"/>
    </source>
</evidence>
<gene>
    <name evidence="2" type="ORF">V8G54_012600</name>
</gene>
<dbReference type="AlphaFoldDB" id="A0AAQ3S460"/>
<dbReference type="Proteomes" id="UP001374535">
    <property type="component" value="Chromosome 4"/>
</dbReference>
<proteinExistence type="predicted"/>
<feature type="compositionally biased region" description="Pro residues" evidence="1">
    <location>
        <begin position="48"/>
        <end position="57"/>
    </location>
</feature>
<protein>
    <submittedName>
        <fullName evidence="2">Uncharacterized protein</fullName>
    </submittedName>
</protein>